<protein>
    <submittedName>
        <fullName evidence="2">PilZ domain-containing protein</fullName>
    </submittedName>
</protein>
<reference evidence="2 3" key="1">
    <citation type="submission" date="2019-06" db="EMBL/GenBank/DDBJ databases">
        <title>Erythrobacter insulae sp. nov., isolated from a tidal flat.</title>
        <authorList>
            <person name="Yoon J.-H."/>
        </authorList>
    </citation>
    <scope>NUCLEOTIDE SEQUENCE [LARGE SCALE GENOMIC DNA]</scope>
    <source>
        <strain evidence="2 3">JBTF-M21</strain>
    </source>
</reference>
<dbReference type="EMBL" id="VHJK01000001">
    <property type="protein sequence ID" value="TRD11483.1"/>
    <property type="molecule type" value="Genomic_DNA"/>
</dbReference>
<dbReference type="InterPro" id="IPR009875">
    <property type="entry name" value="PilZ_domain"/>
</dbReference>
<evidence type="ECO:0000313" key="3">
    <source>
        <dbReference type="Proteomes" id="UP000316343"/>
    </source>
</evidence>
<dbReference type="SUPFAM" id="SSF141371">
    <property type="entry name" value="PilZ domain-like"/>
    <property type="match status" value="1"/>
</dbReference>
<dbReference type="GO" id="GO:0035438">
    <property type="term" value="F:cyclic-di-GMP binding"/>
    <property type="evidence" value="ECO:0007669"/>
    <property type="project" value="InterPro"/>
</dbReference>
<dbReference type="AlphaFoldDB" id="A0A547PBG5"/>
<dbReference type="RefSeq" id="WP_142787748.1">
    <property type="nucleotide sequence ID" value="NZ_VHJK01000001.1"/>
</dbReference>
<gene>
    <name evidence="2" type="ORF">FGU71_06180</name>
</gene>
<evidence type="ECO:0000259" key="1">
    <source>
        <dbReference type="Pfam" id="PF07238"/>
    </source>
</evidence>
<dbReference type="OrthoDB" id="7407577at2"/>
<organism evidence="2 3">
    <name type="scientific">Erythrobacter insulae</name>
    <dbReference type="NCBI Taxonomy" id="2584124"/>
    <lineage>
        <taxon>Bacteria</taxon>
        <taxon>Pseudomonadati</taxon>
        <taxon>Pseudomonadota</taxon>
        <taxon>Alphaproteobacteria</taxon>
        <taxon>Sphingomonadales</taxon>
        <taxon>Erythrobacteraceae</taxon>
        <taxon>Erythrobacter/Porphyrobacter group</taxon>
        <taxon>Erythrobacter</taxon>
    </lineage>
</organism>
<proteinExistence type="predicted"/>
<evidence type="ECO:0000313" key="2">
    <source>
        <dbReference type="EMBL" id="TRD11483.1"/>
    </source>
</evidence>
<sequence length="122" mass="13932">MSQTETSNENAVYRRSAPRVKLAIDSVFMGMDGRQQITLLDLSESGARVAFSEPPKERAGFISWMEFETFGDVVWQEGLYVGLKFDRPISSEWLESTQARVTDADSYRHEMLLKEAMEWVGT</sequence>
<name>A0A547PBG5_9SPHN</name>
<feature type="domain" description="PilZ" evidence="1">
    <location>
        <begin position="14"/>
        <end position="91"/>
    </location>
</feature>
<dbReference type="Gene3D" id="2.40.10.220">
    <property type="entry name" value="predicted glycosyltransferase like domains"/>
    <property type="match status" value="1"/>
</dbReference>
<dbReference type="Pfam" id="PF07238">
    <property type="entry name" value="PilZ"/>
    <property type="match status" value="1"/>
</dbReference>
<comment type="caution">
    <text evidence="2">The sequence shown here is derived from an EMBL/GenBank/DDBJ whole genome shotgun (WGS) entry which is preliminary data.</text>
</comment>
<keyword evidence="3" id="KW-1185">Reference proteome</keyword>
<accession>A0A547PBG5</accession>
<dbReference type="Proteomes" id="UP000316343">
    <property type="component" value="Unassembled WGS sequence"/>
</dbReference>